<keyword evidence="2" id="KW-0812">Transmembrane</keyword>
<evidence type="ECO:0008006" key="5">
    <source>
        <dbReference type="Google" id="ProtNLM"/>
    </source>
</evidence>
<proteinExistence type="predicted"/>
<name>A0A2I1I4A2_9ACTO</name>
<feature type="compositionally biased region" description="Acidic residues" evidence="1">
    <location>
        <begin position="17"/>
        <end position="32"/>
    </location>
</feature>
<dbReference type="RefSeq" id="WP_101628448.1">
    <property type="nucleotide sequence ID" value="NZ_PKKJ01000009.1"/>
</dbReference>
<dbReference type="OrthoDB" id="3260974at2"/>
<keyword evidence="2" id="KW-1133">Transmembrane helix</keyword>
<accession>A0A2I1I4A2</accession>
<evidence type="ECO:0000256" key="1">
    <source>
        <dbReference type="SAM" id="MobiDB-lite"/>
    </source>
</evidence>
<gene>
    <name evidence="3" type="ORF">CYJ25_06940</name>
</gene>
<protein>
    <recommendedName>
        <fullName evidence="5">DUF4190 domain-containing protein</fullName>
    </recommendedName>
</protein>
<evidence type="ECO:0000256" key="2">
    <source>
        <dbReference type="SAM" id="Phobius"/>
    </source>
</evidence>
<dbReference type="AlphaFoldDB" id="A0A2I1I4A2"/>
<feature type="compositionally biased region" description="Polar residues" evidence="1">
    <location>
        <begin position="111"/>
        <end position="151"/>
    </location>
</feature>
<reference evidence="3 4" key="1">
    <citation type="submission" date="2017-12" db="EMBL/GenBank/DDBJ databases">
        <title>Phylogenetic diversity of female urinary microbiome.</title>
        <authorList>
            <person name="Thomas-White K."/>
            <person name="Wolfe A.J."/>
        </authorList>
    </citation>
    <scope>NUCLEOTIDE SEQUENCE [LARGE SCALE GENOMIC DNA]</scope>
    <source>
        <strain evidence="3 4">UMB0250</strain>
    </source>
</reference>
<feature type="transmembrane region" description="Helical" evidence="2">
    <location>
        <begin position="199"/>
        <end position="222"/>
    </location>
</feature>
<keyword evidence="2" id="KW-0472">Membrane</keyword>
<evidence type="ECO:0000313" key="4">
    <source>
        <dbReference type="Proteomes" id="UP000234545"/>
    </source>
</evidence>
<comment type="caution">
    <text evidence="3">The sequence shown here is derived from an EMBL/GenBank/DDBJ whole genome shotgun (WGS) entry which is preliminary data.</text>
</comment>
<feature type="region of interest" description="Disordered" evidence="1">
    <location>
        <begin position="111"/>
        <end position="164"/>
    </location>
</feature>
<dbReference type="EMBL" id="PKKJ01000009">
    <property type="protein sequence ID" value="PKY65964.1"/>
    <property type="molecule type" value="Genomic_DNA"/>
</dbReference>
<feature type="compositionally biased region" description="Low complexity" evidence="1">
    <location>
        <begin position="56"/>
        <end position="67"/>
    </location>
</feature>
<organism evidence="3 4">
    <name type="scientific">Schaalia turicensis</name>
    <dbReference type="NCBI Taxonomy" id="131111"/>
    <lineage>
        <taxon>Bacteria</taxon>
        <taxon>Bacillati</taxon>
        <taxon>Actinomycetota</taxon>
        <taxon>Actinomycetes</taxon>
        <taxon>Actinomycetales</taxon>
        <taxon>Actinomycetaceae</taxon>
        <taxon>Schaalia</taxon>
    </lineage>
</organism>
<feature type="transmembrane region" description="Helical" evidence="2">
    <location>
        <begin position="248"/>
        <end position="278"/>
    </location>
</feature>
<feature type="region of interest" description="Disordered" evidence="1">
    <location>
        <begin position="84"/>
        <end position="103"/>
    </location>
</feature>
<evidence type="ECO:0000313" key="3">
    <source>
        <dbReference type="EMBL" id="PKY65964.1"/>
    </source>
</evidence>
<feature type="region of interest" description="Disordered" evidence="1">
    <location>
        <begin position="1"/>
        <end position="77"/>
    </location>
</feature>
<sequence length="279" mass="29561">MTDQQPNPEEAEKQEDTPAEEQVIEANAEEAEVAPADTDSPEPVAQKNSPLEEATELLPTEETTELPVGDSTVGAVEETMVLPTKETAETTELASEPAPEVKDVEADVVENSTSTQPTWEQNPWASPASEQPTTASQGAYTAPQFGQQNPYGQPGVQPEQPYGQYNGGQYGANGFAQAPYGMTFQMTPLAQELKSNSNIVLILGILGLVLIGLFGSIPAWLWGNSILRQAQENGVSADIVSSAKVGRILGIVGVALWGVATAFVVLMIPLIMLTVLLAA</sequence>
<dbReference type="Proteomes" id="UP000234545">
    <property type="component" value="Unassembled WGS sequence"/>
</dbReference>